<gene>
    <name evidence="2" type="ORF">LAUMK136_04113</name>
</gene>
<dbReference type="EMBL" id="UPHP01000113">
    <property type="protein sequence ID" value="VBA41577.1"/>
    <property type="molecule type" value="Genomic_DNA"/>
</dbReference>
<dbReference type="AlphaFoldDB" id="A0A498Q899"/>
<evidence type="ECO:0000313" key="3">
    <source>
        <dbReference type="Proteomes" id="UP000273307"/>
    </source>
</evidence>
<evidence type="ECO:0008006" key="4">
    <source>
        <dbReference type="Google" id="ProtNLM"/>
    </source>
</evidence>
<reference evidence="2 3" key="1">
    <citation type="submission" date="2018-09" db="EMBL/GenBank/DDBJ databases">
        <authorList>
            <person name="Tagini F."/>
        </authorList>
    </citation>
    <scope>NUCLEOTIDE SEQUENCE [LARGE SCALE GENOMIC DNA]</scope>
    <source>
        <strain evidence="2 3">MK136</strain>
    </source>
</reference>
<dbReference type="RefSeq" id="WP_168990853.1">
    <property type="nucleotide sequence ID" value="NZ_UPHP01000113.1"/>
</dbReference>
<proteinExistence type="predicted"/>
<dbReference type="InterPro" id="IPR035172">
    <property type="entry name" value="DUF5302"/>
</dbReference>
<feature type="compositionally biased region" description="Basic and acidic residues" evidence="1">
    <location>
        <begin position="1"/>
        <end position="23"/>
    </location>
</feature>
<accession>A0A498Q899</accession>
<protein>
    <recommendedName>
        <fullName evidence="4">DUF5302 domain-containing protein</fullName>
    </recommendedName>
</protein>
<name>A0A498Q899_9MYCO</name>
<evidence type="ECO:0000313" key="2">
    <source>
        <dbReference type="EMBL" id="VBA41577.1"/>
    </source>
</evidence>
<dbReference type="Pfam" id="PF17227">
    <property type="entry name" value="DUF5302"/>
    <property type="match status" value="1"/>
</dbReference>
<evidence type="ECO:0000256" key="1">
    <source>
        <dbReference type="SAM" id="MobiDB-lite"/>
    </source>
</evidence>
<organism evidence="2 3">
    <name type="scientific">Mycobacterium attenuatum</name>
    <dbReference type="NCBI Taxonomy" id="2341086"/>
    <lineage>
        <taxon>Bacteria</taxon>
        <taxon>Bacillati</taxon>
        <taxon>Actinomycetota</taxon>
        <taxon>Actinomycetes</taxon>
        <taxon>Mycobacteriales</taxon>
        <taxon>Mycobacteriaceae</taxon>
        <taxon>Mycobacterium</taxon>
    </lineage>
</organism>
<keyword evidence="3" id="KW-1185">Reference proteome</keyword>
<feature type="region of interest" description="Disordered" evidence="1">
    <location>
        <begin position="1"/>
        <end position="57"/>
    </location>
</feature>
<dbReference type="Proteomes" id="UP000273307">
    <property type="component" value="Unassembled WGS sequence"/>
</dbReference>
<sequence>MAASKSPEDETKRKFREALDRKLAKSAGGSDHKDGGAKQPRVHGPVENRREFRRKSG</sequence>